<evidence type="ECO:0000256" key="2">
    <source>
        <dbReference type="ARBA" id="ARBA00023002"/>
    </source>
</evidence>
<protein>
    <recommendedName>
        <fullName evidence="3">3-hydroxy-3-methylglutaryl coenzyme A reductase</fullName>
        <shortName evidence="3">HMG-CoA reductase</shortName>
        <ecNumber evidence="3">1.1.1.88</ecNumber>
    </recommendedName>
</protein>
<dbReference type="eggNOG" id="COG1257">
    <property type="taxonomic scope" value="Bacteria"/>
</dbReference>
<dbReference type="AlphaFoldDB" id="G8PEF2"/>
<reference evidence="4 5" key="1">
    <citation type="journal article" date="2012" name="J. Bacteriol.">
        <title>Complete Genome Sequence of the Beer Spoilage Organism Pediococcus claussenii ATCC BAA-344T.</title>
        <authorList>
            <person name="Pittet V."/>
            <person name="Abegunde T."/>
            <person name="Marfleet T."/>
            <person name="Haakensen M."/>
            <person name="Morrow K."/>
            <person name="Jayaprakash T."/>
            <person name="Schroeder K."/>
            <person name="Trost B."/>
            <person name="Byrns S."/>
            <person name="Bergsveinson J."/>
            <person name="Kusalik A."/>
            <person name="Ziola B."/>
        </authorList>
    </citation>
    <scope>NUCLEOTIDE SEQUENCE [LARGE SCALE GENOMIC DNA]</scope>
    <source>
        <strain evidence="4 5">ATCC BAA-344</strain>
    </source>
</reference>
<dbReference type="KEGG" id="pce:PECL_85"/>
<keyword evidence="3" id="KW-0520">NAD</keyword>
<dbReference type="SUPFAM" id="SSF55035">
    <property type="entry name" value="NAD-binding domain of HMG-CoA reductase"/>
    <property type="match status" value="1"/>
</dbReference>
<organism evidence="4 5">
    <name type="scientific">Pediococcus claussenii (strain ATCC BAA-344 / DSM 14800 / JCM 18046 / KCTC 3811 / LMG 21948 / P06)</name>
    <dbReference type="NCBI Taxonomy" id="701521"/>
    <lineage>
        <taxon>Bacteria</taxon>
        <taxon>Bacillati</taxon>
        <taxon>Bacillota</taxon>
        <taxon>Bacilli</taxon>
        <taxon>Lactobacillales</taxon>
        <taxon>Lactobacillaceae</taxon>
        <taxon>Pediococcus</taxon>
    </lineage>
</organism>
<dbReference type="GO" id="GO:0015936">
    <property type="term" value="P:coenzyme A metabolic process"/>
    <property type="evidence" value="ECO:0007669"/>
    <property type="project" value="InterPro"/>
</dbReference>
<dbReference type="InterPro" id="IPR004553">
    <property type="entry name" value="HMG_CoA_Rdtase_bac-typ"/>
</dbReference>
<dbReference type="PANTHER" id="PTHR10572">
    <property type="entry name" value="3-HYDROXY-3-METHYLGLUTARYL-COENZYME A REDUCTASE"/>
    <property type="match status" value="1"/>
</dbReference>
<keyword evidence="2 3" id="KW-0560">Oxidoreductase</keyword>
<gene>
    <name evidence="4" type="ordered locus">PECL_85</name>
</gene>
<dbReference type="PRINTS" id="PR00071">
    <property type="entry name" value="HMGCOARDTASE"/>
</dbReference>
<dbReference type="CDD" id="cd00644">
    <property type="entry name" value="HMG-CoA_reductase_classII"/>
    <property type="match status" value="1"/>
</dbReference>
<dbReference type="InterPro" id="IPR009029">
    <property type="entry name" value="HMG_CoA_Rdtase_sub-bd_dom_sf"/>
</dbReference>
<evidence type="ECO:0000313" key="4">
    <source>
        <dbReference type="EMBL" id="AEV94413.1"/>
    </source>
</evidence>
<dbReference type="STRING" id="701521.PECL_85"/>
<dbReference type="HOGENOM" id="CLU_033422_0_0_9"/>
<evidence type="ECO:0000313" key="5">
    <source>
        <dbReference type="Proteomes" id="UP000005444"/>
    </source>
</evidence>
<dbReference type="Gene3D" id="3.90.770.10">
    <property type="entry name" value="3-hydroxy-3-methylglutaryl-coenzyme A Reductase, Chain A, domain 2"/>
    <property type="match status" value="2"/>
</dbReference>
<comment type="catalytic activity">
    <reaction evidence="3">
        <text>(R)-mevalonate + 2 NAD(+) + CoA = (3S)-3-hydroxy-3-methylglutaryl-CoA + 2 NADH + 2 H(+)</text>
        <dbReference type="Rhea" id="RHEA:14833"/>
        <dbReference type="ChEBI" id="CHEBI:15378"/>
        <dbReference type="ChEBI" id="CHEBI:36464"/>
        <dbReference type="ChEBI" id="CHEBI:43074"/>
        <dbReference type="ChEBI" id="CHEBI:57287"/>
        <dbReference type="ChEBI" id="CHEBI:57540"/>
        <dbReference type="ChEBI" id="CHEBI:57945"/>
        <dbReference type="EC" id="1.1.1.88"/>
    </reaction>
</comment>
<dbReference type="GO" id="GO:0140643">
    <property type="term" value="F:hydroxymethylglutaryl-CoA reductase (NADH) activity"/>
    <property type="evidence" value="ECO:0007669"/>
    <property type="project" value="UniProtKB-EC"/>
</dbReference>
<comment type="similarity">
    <text evidence="1 3">Belongs to the HMG-CoA reductase family.</text>
</comment>
<proteinExistence type="inferred from homology"/>
<dbReference type="InterPro" id="IPR009023">
    <property type="entry name" value="HMG_CoA_Rdtase_NAD(P)-bd_sf"/>
</dbReference>
<dbReference type="UniPathway" id="UPA00257">
    <property type="reaction ID" value="UER00367"/>
</dbReference>
<dbReference type="InterPro" id="IPR002202">
    <property type="entry name" value="HMG_CoA_Rdtase"/>
</dbReference>
<dbReference type="SUPFAM" id="SSF56542">
    <property type="entry name" value="Substrate-binding domain of HMG-CoA reductase"/>
    <property type="match status" value="1"/>
</dbReference>
<comment type="pathway">
    <text evidence="3">Metabolic intermediate metabolism; (R)-mevalonate degradation; (S)-3-hydroxy-3-methylglutaryl-CoA from (R)-mevalonate: step 1/1.</text>
</comment>
<dbReference type="NCBIfam" id="TIGR00532">
    <property type="entry name" value="HMG_CoA_R_NAD"/>
    <property type="match status" value="1"/>
</dbReference>
<dbReference type="GO" id="GO:0004420">
    <property type="term" value="F:hydroxymethylglutaryl-CoA reductase (NADPH) activity"/>
    <property type="evidence" value="ECO:0007669"/>
    <property type="project" value="InterPro"/>
</dbReference>
<dbReference type="Pfam" id="PF00368">
    <property type="entry name" value="HMG-CoA_red"/>
    <property type="match status" value="1"/>
</dbReference>
<sequence length="408" mass="44378">MKMINGYHRLNRMQQLEILSQTTGIDGKSLANLSFDQVRSQIIENYLTDYILPEGILVNLRVNKKDYVVPMVTEEPSVVAAANNGAKLFHTFGEITAHAERLKMGQVLISGVSQKKDLIENLRAFENELLAVANQAYPSIVKRGGGAQKIRVRQLGVDSLSLDVYVDTKDAMGANIVNTMMEAIAATLEVKFKVTTEMAILSNFTDRATVKVTGIIDANAIEHSVAEKIVKASEFAQVDPYRATTHNKGIMNGVDAVVMATGNDWRAIQSGAHAFAARDGQYKGLSTWHLDGSKLVGTLEIPMAVATVGGSIKINPMAQLNLELLGISDSRELAEVIGSVGLVQNLAALKALVTDGIQKGHMQMQARSLLLSNGIHPKNIERGVRALLKYDRMNAESAMQVIKEIEGK</sequence>
<keyword evidence="5" id="KW-1185">Reference proteome</keyword>
<dbReference type="Proteomes" id="UP000005444">
    <property type="component" value="Chromosome"/>
</dbReference>
<evidence type="ECO:0000256" key="3">
    <source>
        <dbReference type="RuleBase" id="RU361219"/>
    </source>
</evidence>
<dbReference type="PROSITE" id="PS50065">
    <property type="entry name" value="HMG_COA_REDUCTASE_4"/>
    <property type="match status" value="1"/>
</dbReference>
<dbReference type="EMBL" id="CP003137">
    <property type="protein sequence ID" value="AEV94413.1"/>
    <property type="molecule type" value="Genomic_DNA"/>
</dbReference>
<dbReference type="Gene3D" id="1.10.8.660">
    <property type="match status" value="1"/>
</dbReference>
<dbReference type="EC" id="1.1.1.88" evidence="3"/>
<dbReference type="PANTHER" id="PTHR10572:SF24">
    <property type="entry name" value="3-HYDROXY-3-METHYLGLUTARYL-COENZYME A REDUCTASE"/>
    <property type="match status" value="1"/>
</dbReference>
<accession>G8PEF2</accession>
<evidence type="ECO:0000256" key="1">
    <source>
        <dbReference type="ARBA" id="ARBA00007661"/>
    </source>
</evidence>
<dbReference type="PATRIC" id="fig|701521.8.peg.76"/>
<dbReference type="InterPro" id="IPR023074">
    <property type="entry name" value="HMG_CoA_Rdtase_cat_sf"/>
</dbReference>
<name>G8PEF2_PEDCP</name>